<dbReference type="SUPFAM" id="SSF52833">
    <property type="entry name" value="Thioredoxin-like"/>
    <property type="match status" value="1"/>
</dbReference>
<dbReference type="RefSeq" id="WP_011463898.1">
    <property type="nucleotide sequence ID" value="NC_007908.1"/>
</dbReference>
<feature type="chain" id="PRO_5004200758" description="Thioredoxin domain-containing protein" evidence="1">
    <location>
        <begin position="22"/>
        <end position="126"/>
    </location>
</feature>
<organism evidence="3 4">
    <name type="scientific">Albidiferax ferrireducens (strain ATCC BAA-621 / DSM 15236 / T118)</name>
    <name type="common">Rhodoferax ferrireducens</name>
    <dbReference type="NCBI Taxonomy" id="338969"/>
    <lineage>
        <taxon>Bacteria</taxon>
        <taxon>Pseudomonadati</taxon>
        <taxon>Pseudomonadota</taxon>
        <taxon>Betaproteobacteria</taxon>
        <taxon>Burkholderiales</taxon>
        <taxon>Comamonadaceae</taxon>
        <taxon>Rhodoferax</taxon>
    </lineage>
</organism>
<dbReference type="KEGG" id="rfr:Rfer_1598"/>
<sequence>MTIGKVVLSTLLVFGAMVSHALEVKPYSAAALAEAQKAGKPVALHFHADWCPTCRAQEKVLQGLKSEAGLDLTVLVASYDTEKDLKRRFNVRAQSTLVVLHGEKETYRVVGDTSPGGIRAALKSAL</sequence>
<dbReference type="SMR" id="Q21Y23"/>
<feature type="domain" description="Thioredoxin" evidence="2">
    <location>
        <begin position="5"/>
        <end position="126"/>
    </location>
</feature>
<evidence type="ECO:0000256" key="1">
    <source>
        <dbReference type="SAM" id="SignalP"/>
    </source>
</evidence>
<gene>
    <name evidence="3" type="ordered locus">Rfer_1598</name>
</gene>
<evidence type="ECO:0000313" key="3">
    <source>
        <dbReference type="EMBL" id="ABD69330.1"/>
    </source>
</evidence>
<dbReference type="EMBL" id="CP000267">
    <property type="protein sequence ID" value="ABD69330.1"/>
    <property type="molecule type" value="Genomic_DNA"/>
</dbReference>
<feature type="signal peptide" evidence="1">
    <location>
        <begin position="1"/>
        <end position="21"/>
    </location>
</feature>
<keyword evidence="1" id="KW-0732">Signal</keyword>
<name>Q21Y23_ALBFT</name>
<dbReference type="STRING" id="338969.Rfer_1598"/>
<dbReference type="AlphaFoldDB" id="Q21Y23"/>
<dbReference type="PANTHER" id="PTHR43601">
    <property type="entry name" value="THIOREDOXIN, MITOCHONDRIAL"/>
    <property type="match status" value="1"/>
</dbReference>
<keyword evidence="4" id="KW-1185">Reference proteome</keyword>
<reference evidence="4" key="1">
    <citation type="submission" date="2006-02" db="EMBL/GenBank/DDBJ databases">
        <title>Complete sequence of chromosome of Rhodoferax ferrireducens DSM 15236.</title>
        <authorList>
            <person name="Copeland A."/>
            <person name="Lucas S."/>
            <person name="Lapidus A."/>
            <person name="Barry K."/>
            <person name="Detter J.C."/>
            <person name="Glavina del Rio T."/>
            <person name="Hammon N."/>
            <person name="Israni S."/>
            <person name="Pitluck S."/>
            <person name="Brettin T."/>
            <person name="Bruce D."/>
            <person name="Han C."/>
            <person name="Tapia R."/>
            <person name="Gilna P."/>
            <person name="Kiss H."/>
            <person name="Schmutz J."/>
            <person name="Larimer F."/>
            <person name="Land M."/>
            <person name="Kyrpides N."/>
            <person name="Ivanova N."/>
            <person name="Richardson P."/>
        </authorList>
    </citation>
    <scope>NUCLEOTIDE SEQUENCE [LARGE SCALE GENOMIC DNA]</scope>
    <source>
        <strain evidence="4">ATCC BAA-621 / DSM 15236 / T118</strain>
    </source>
</reference>
<protein>
    <recommendedName>
        <fullName evidence="2">Thioredoxin domain-containing protein</fullName>
    </recommendedName>
</protein>
<dbReference type="Pfam" id="PF00085">
    <property type="entry name" value="Thioredoxin"/>
    <property type="match status" value="1"/>
</dbReference>
<dbReference type="HOGENOM" id="CLU_090389_13_1_4"/>
<dbReference type="Proteomes" id="UP000008332">
    <property type="component" value="Chromosome"/>
</dbReference>
<evidence type="ECO:0000259" key="2">
    <source>
        <dbReference type="PROSITE" id="PS51352"/>
    </source>
</evidence>
<dbReference type="GO" id="GO:0045454">
    <property type="term" value="P:cell redox homeostasis"/>
    <property type="evidence" value="ECO:0007669"/>
    <property type="project" value="TreeGrafter"/>
</dbReference>
<evidence type="ECO:0000313" key="4">
    <source>
        <dbReference type="Proteomes" id="UP000008332"/>
    </source>
</evidence>
<proteinExistence type="predicted"/>
<accession>Q21Y23</accession>
<dbReference type="CDD" id="cd02947">
    <property type="entry name" value="TRX_family"/>
    <property type="match status" value="1"/>
</dbReference>
<dbReference type="Gene3D" id="3.40.30.10">
    <property type="entry name" value="Glutaredoxin"/>
    <property type="match status" value="1"/>
</dbReference>
<dbReference type="PANTHER" id="PTHR43601:SF3">
    <property type="entry name" value="THIOREDOXIN, MITOCHONDRIAL"/>
    <property type="match status" value="1"/>
</dbReference>
<dbReference type="PROSITE" id="PS51352">
    <property type="entry name" value="THIOREDOXIN_2"/>
    <property type="match status" value="1"/>
</dbReference>
<dbReference type="OrthoDB" id="9798454at2"/>
<dbReference type="InterPro" id="IPR036249">
    <property type="entry name" value="Thioredoxin-like_sf"/>
</dbReference>
<dbReference type="eggNOG" id="COG0526">
    <property type="taxonomic scope" value="Bacteria"/>
</dbReference>
<dbReference type="InterPro" id="IPR013766">
    <property type="entry name" value="Thioredoxin_domain"/>
</dbReference>